<sequence>MKVMIAGGGIAGLTLAYWLQKNGNSVYIIEKSNELRTKGYMLDFFGPGYDVTEKMGIIGQLRQIHYPISGLTFLNKEGKIKFSLSYPSLRELFDNRHFNFMRGDLEQVLYHLIKDRVTFQFGTTINKV</sequence>
<dbReference type="RefSeq" id="WP_244718396.1">
    <property type="nucleotide sequence ID" value="NZ_CP095072.1"/>
</dbReference>
<dbReference type="InterPro" id="IPR006076">
    <property type="entry name" value="FAD-dep_OxRdtase"/>
</dbReference>
<gene>
    <name evidence="2" type="ORF">MUN88_19515</name>
</gene>
<dbReference type="Gene3D" id="3.30.9.30">
    <property type="match status" value="1"/>
</dbReference>
<organism evidence="2 3">
    <name type="scientific">Gracilibacillus caseinilyticus</name>
    <dbReference type="NCBI Taxonomy" id="2932256"/>
    <lineage>
        <taxon>Bacteria</taxon>
        <taxon>Bacillati</taxon>
        <taxon>Bacillota</taxon>
        <taxon>Bacilli</taxon>
        <taxon>Bacillales</taxon>
        <taxon>Bacillaceae</taxon>
        <taxon>Gracilibacillus</taxon>
    </lineage>
</organism>
<name>A0ABY4EWH6_9BACI</name>
<dbReference type="SUPFAM" id="SSF51905">
    <property type="entry name" value="FAD/NAD(P)-binding domain"/>
    <property type="match status" value="1"/>
</dbReference>
<evidence type="ECO:0000313" key="2">
    <source>
        <dbReference type="EMBL" id="UOQ48207.1"/>
    </source>
</evidence>
<reference evidence="2 3" key="1">
    <citation type="submission" date="2022-04" db="EMBL/GenBank/DDBJ databases">
        <title>Gracilibacillus sp. isolated from saltern.</title>
        <authorList>
            <person name="Won M."/>
            <person name="Lee C.-M."/>
            <person name="Woen H.-Y."/>
            <person name="Kwon S.-W."/>
        </authorList>
    </citation>
    <scope>NUCLEOTIDE SEQUENCE [LARGE SCALE GENOMIC DNA]</scope>
    <source>
        <strain evidence="2 3">SSWR10-1</strain>
    </source>
</reference>
<dbReference type="EMBL" id="CP095072">
    <property type="protein sequence ID" value="UOQ48207.1"/>
    <property type="molecule type" value="Genomic_DNA"/>
</dbReference>
<dbReference type="InterPro" id="IPR036188">
    <property type="entry name" value="FAD/NAD-bd_sf"/>
</dbReference>
<dbReference type="Gene3D" id="3.50.50.60">
    <property type="entry name" value="FAD/NAD(P)-binding domain"/>
    <property type="match status" value="1"/>
</dbReference>
<protein>
    <submittedName>
        <fullName evidence="2">FAD-dependent oxidoreductase</fullName>
    </submittedName>
</protein>
<dbReference type="PANTHER" id="PTHR46865">
    <property type="entry name" value="OXIDOREDUCTASE-RELATED"/>
    <property type="match status" value="1"/>
</dbReference>
<keyword evidence="3" id="KW-1185">Reference proteome</keyword>
<dbReference type="Proteomes" id="UP000831782">
    <property type="component" value="Chromosome"/>
</dbReference>
<feature type="domain" description="FAD dependent oxidoreductase" evidence="1">
    <location>
        <begin position="2"/>
        <end position="38"/>
    </location>
</feature>
<dbReference type="Pfam" id="PF01266">
    <property type="entry name" value="DAO"/>
    <property type="match status" value="1"/>
</dbReference>
<accession>A0ABY4EWH6</accession>
<evidence type="ECO:0000313" key="3">
    <source>
        <dbReference type="Proteomes" id="UP000831782"/>
    </source>
</evidence>
<evidence type="ECO:0000259" key="1">
    <source>
        <dbReference type="Pfam" id="PF01266"/>
    </source>
</evidence>
<dbReference type="PANTHER" id="PTHR46865:SF8">
    <property type="entry name" value="POSSIBLE OXIDOREDUCTASE"/>
    <property type="match status" value="1"/>
</dbReference>
<dbReference type="InterPro" id="IPR051704">
    <property type="entry name" value="FAD_aromatic-hydroxylase"/>
</dbReference>
<proteinExistence type="predicted"/>